<dbReference type="EMBL" id="JAGMVJ010000005">
    <property type="protein sequence ID" value="KAH7090194.1"/>
    <property type="molecule type" value="Genomic_DNA"/>
</dbReference>
<reference evidence="1" key="1">
    <citation type="journal article" date="2021" name="Nat. Commun.">
        <title>Genetic determinants of endophytism in the Arabidopsis root mycobiome.</title>
        <authorList>
            <person name="Mesny F."/>
            <person name="Miyauchi S."/>
            <person name="Thiergart T."/>
            <person name="Pickel B."/>
            <person name="Atanasova L."/>
            <person name="Karlsson M."/>
            <person name="Huettel B."/>
            <person name="Barry K.W."/>
            <person name="Haridas S."/>
            <person name="Chen C."/>
            <person name="Bauer D."/>
            <person name="Andreopoulos W."/>
            <person name="Pangilinan J."/>
            <person name="LaButti K."/>
            <person name="Riley R."/>
            <person name="Lipzen A."/>
            <person name="Clum A."/>
            <person name="Drula E."/>
            <person name="Henrissat B."/>
            <person name="Kohler A."/>
            <person name="Grigoriev I.V."/>
            <person name="Martin F.M."/>
            <person name="Hacquard S."/>
        </authorList>
    </citation>
    <scope>NUCLEOTIDE SEQUENCE</scope>
    <source>
        <strain evidence="1">MPI-SDFR-AT-0120</strain>
    </source>
</reference>
<comment type="caution">
    <text evidence="1">The sequence shown here is derived from an EMBL/GenBank/DDBJ whole genome shotgun (WGS) entry which is preliminary data.</text>
</comment>
<dbReference type="Proteomes" id="UP000813461">
    <property type="component" value="Unassembled WGS sequence"/>
</dbReference>
<name>A0A8K0W158_9PLEO</name>
<sequence length="189" mass="20057">MVQCIAVPAEDQANLPQGNARVTCYTGSLLSPTLGLTPRERSTLERDYPSASIPRTALCGPSLAPNGPQAFSGMSVATSEAVHVRRVRLRTVPCWQVCNGDTVNFPSRFGLFATASYGRPEGLKSHSSLCASAHVDSVFPVAFASDSLLLRMLLAVRPKIRESPDGLGATSFGTPKRTVAAAMDYGLMS</sequence>
<gene>
    <name evidence="1" type="ORF">FB567DRAFT_546427</name>
</gene>
<keyword evidence="2" id="KW-1185">Reference proteome</keyword>
<dbReference type="AlphaFoldDB" id="A0A8K0W158"/>
<proteinExistence type="predicted"/>
<protein>
    <submittedName>
        <fullName evidence="1">Uncharacterized protein</fullName>
    </submittedName>
</protein>
<accession>A0A8K0W158</accession>
<organism evidence="1 2">
    <name type="scientific">Paraphoma chrysanthemicola</name>
    <dbReference type="NCBI Taxonomy" id="798071"/>
    <lineage>
        <taxon>Eukaryota</taxon>
        <taxon>Fungi</taxon>
        <taxon>Dikarya</taxon>
        <taxon>Ascomycota</taxon>
        <taxon>Pezizomycotina</taxon>
        <taxon>Dothideomycetes</taxon>
        <taxon>Pleosporomycetidae</taxon>
        <taxon>Pleosporales</taxon>
        <taxon>Pleosporineae</taxon>
        <taxon>Phaeosphaeriaceae</taxon>
        <taxon>Paraphoma</taxon>
    </lineage>
</organism>
<evidence type="ECO:0000313" key="1">
    <source>
        <dbReference type="EMBL" id="KAH7090194.1"/>
    </source>
</evidence>
<evidence type="ECO:0000313" key="2">
    <source>
        <dbReference type="Proteomes" id="UP000813461"/>
    </source>
</evidence>